<organism evidence="7 8">
    <name type="scientific">Winogradskyella immobilis</name>
    <dbReference type="NCBI Taxonomy" id="2816852"/>
    <lineage>
        <taxon>Bacteria</taxon>
        <taxon>Pseudomonadati</taxon>
        <taxon>Bacteroidota</taxon>
        <taxon>Flavobacteriia</taxon>
        <taxon>Flavobacteriales</taxon>
        <taxon>Flavobacteriaceae</taxon>
        <taxon>Winogradskyella</taxon>
    </lineage>
</organism>
<evidence type="ECO:0000256" key="2">
    <source>
        <dbReference type="ARBA" id="ARBA00023015"/>
    </source>
</evidence>
<name>A0ABS8EL50_9FLAO</name>
<dbReference type="InterPro" id="IPR014284">
    <property type="entry name" value="RNA_pol_sigma-70_dom"/>
</dbReference>
<dbReference type="SUPFAM" id="SSF88659">
    <property type="entry name" value="Sigma3 and sigma4 domains of RNA polymerase sigma factors"/>
    <property type="match status" value="1"/>
</dbReference>
<keyword evidence="2" id="KW-0805">Transcription regulation</keyword>
<comment type="caution">
    <text evidence="7">The sequence shown here is derived from an EMBL/GenBank/DDBJ whole genome shotgun (WGS) entry which is preliminary data.</text>
</comment>
<dbReference type="Pfam" id="PF04542">
    <property type="entry name" value="Sigma70_r2"/>
    <property type="match status" value="1"/>
</dbReference>
<accession>A0ABS8EL50</accession>
<reference evidence="8" key="2">
    <citation type="submission" date="2023-07" db="EMBL/GenBank/DDBJ databases">
        <title>Genome of Winogradskyella sp. E313.</title>
        <authorList>
            <person name="Zhou Y."/>
        </authorList>
    </citation>
    <scope>NUCLEOTIDE SEQUENCE [LARGE SCALE GENOMIC DNA]</scope>
    <source>
        <strain evidence="8">E313</strain>
    </source>
</reference>
<dbReference type="Gene3D" id="1.10.10.10">
    <property type="entry name" value="Winged helix-like DNA-binding domain superfamily/Winged helix DNA-binding domain"/>
    <property type="match status" value="1"/>
</dbReference>
<dbReference type="InterPro" id="IPR013325">
    <property type="entry name" value="RNA_pol_sigma_r2"/>
</dbReference>
<dbReference type="InterPro" id="IPR007627">
    <property type="entry name" value="RNA_pol_sigma70_r2"/>
</dbReference>
<dbReference type="PANTHER" id="PTHR43133:SF46">
    <property type="entry name" value="RNA POLYMERASE SIGMA-70 FACTOR ECF SUBFAMILY"/>
    <property type="match status" value="1"/>
</dbReference>
<proteinExistence type="inferred from homology"/>
<evidence type="ECO:0000313" key="7">
    <source>
        <dbReference type="EMBL" id="MCC1483883.1"/>
    </source>
</evidence>
<dbReference type="Pfam" id="PF08281">
    <property type="entry name" value="Sigma70_r4_2"/>
    <property type="match status" value="1"/>
</dbReference>
<dbReference type="CDD" id="cd06171">
    <property type="entry name" value="Sigma70_r4"/>
    <property type="match status" value="1"/>
</dbReference>
<protein>
    <submittedName>
        <fullName evidence="7">RNA polymerase sigma factor</fullName>
    </submittedName>
</protein>
<feature type="domain" description="RNA polymerase sigma-70 region 2" evidence="5">
    <location>
        <begin position="28"/>
        <end position="94"/>
    </location>
</feature>
<reference evidence="8" key="1">
    <citation type="submission" date="2021-03" db="EMBL/GenBank/DDBJ databases">
        <title>Genome of Cognatishimia sp. F0-27.</title>
        <authorList>
            <person name="Ping X."/>
        </authorList>
    </citation>
    <scope>NUCLEOTIDE SEQUENCE [LARGE SCALE GENOMIC DNA]</scope>
    <source>
        <strain evidence="8">E313</strain>
    </source>
</reference>
<dbReference type="RefSeq" id="WP_227476329.1">
    <property type="nucleotide sequence ID" value="NZ_JAFMPT010000004.1"/>
</dbReference>
<dbReference type="Proteomes" id="UP000778797">
    <property type="component" value="Unassembled WGS sequence"/>
</dbReference>
<dbReference type="InterPro" id="IPR013324">
    <property type="entry name" value="RNA_pol_sigma_r3/r4-like"/>
</dbReference>
<dbReference type="NCBIfam" id="TIGR02937">
    <property type="entry name" value="sigma70-ECF"/>
    <property type="match status" value="1"/>
</dbReference>
<feature type="domain" description="RNA polymerase sigma factor 70 region 4 type 2" evidence="6">
    <location>
        <begin position="121"/>
        <end position="172"/>
    </location>
</feature>
<sequence>MKVIQLHNNEIKLIQKAAKNNREAQHVLYELHAPKMLSVCRYYIKDVQQAEEVLLNGFFKVFKHLKSFKGEGSFEGWIRRIMVREAISYLRGKKKLEFPVEDVDFKQNYSDSINSNIAVAEIQQLIDSLPEGYKMVFIMYAIEGYKHHEIAKMLQISEGTSKSQLYKARQLLQQKIKDLNNTNYGAN</sequence>
<dbReference type="InterPro" id="IPR039425">
    <property type="entry name" value="RNA_pol_sigma-70-like"/>
</dbReference>
<evidence type="ECO:0000256" key="4">
    <source>
        <dbReference type="ARBA" id="ARBA00023163"/>
    </source>
</evidence>
<evidence type="ECO:0000256" key="1">
    <source>
        <dbReference type="ARBA" id="ARBA00010641"/>
    </source>
</evidence>
<dbReference type="PANTHER" id="PTHR43133">
    <property type="entry name" value="RNA POLYMERASE ECF-TYPE SIGMA FACTO"/>
    <property type="match status" value="1"/>
</dbReference>
<dbReference type="InterPro" id="IPR036388">
    <property type="entry name" value="WH-like_DNA-bd_sf"/>
</dbReference>
<dbReference type="InterPro" id="IPR013249">
    <property type="entry name" value="RNA_pol_sigma70_r4_t2"/>
</dbReference>
<keyword evidence="4" id="KW-0804">Transcription</keyword>
<dbReference type="SUPFAM" id="SSF88946">
    <property type="entry name" value="Sigma2 domain of RNA polymerase sigma factors"/>
    <property type="match status" value="1"/>
</dbReference>
<evidence type="ECO:0000259" key="6">
    <source>
        <dbReference type="Pfam" id="PF08281"/>
    </source>
</evidence>
<evidence type="ECO:0000259" key="5">
    <source>
        <dbReference type="Pfam" id="PF04542"/>
    </source>
</evidence>
<dbReference type="Gene3D" id="1.10.1740.10">
    <property type="match status" value="1"/>
</dbReference>
<keyword evidence="3" id="KW-0731">Sigma factor</keyword>
<dbReference type="EMBL" id="JAFMPT010000004">
    <property type="protein sequence ID" value="MCC1483883.1"/>
    <property type="molecule type" value="Genomic_DNA"/>
</dbReference>
<evidence type="ECO:0000313" key="8">
    <source>
        <dbReference type="Proteomes" id="UP000778797"/>
    </source>
</evidence>
<comment type="similarity">
    <text evidence="1">Belongs to the sigma-70 factor family. ECF subfamily.</text>
</comment>
<keyword evidence="8" id="KW-1185">Reference proteome</keyword>
<evidence type="ECO:0000256" key="3">
    <source>
        <dbReference type="ARBA" id="ARBA00023082"/>
    </source>
</evidence>
<gene>
    <name evidence="7" type="ORF">J1C55_04710</name>
</gene>